<keyword evidence="6" id="KW-1185">Reference proteome</keyword>
<reference evidence="6" key="1">
    <citation type="journal article" date="2019" name="Int. J. Syst. Evol. Microbiol.">
        <title>The Global Catalogue of Microorganisms (GCM) 10K type strain sequencing project: providing services to taxonomists for standard genome sequencing and annotation.</title>
        <authorList>
            <consortium name="The Broad Institute Genomics Platform"/>
            <consortium name="The Broad Institute Genome Sequencing Center for Infectious Disease"/>
            <person name="Wu L."/>
            <person name="Ma J."/>
        </authorList>
    </citation>
    <scope>NUCLEOTIDE SEQUENCE [LARGE SCALE GENOMIC DNA]</scope>
    <source>
        <strain evidence="6">CCUG 59685</strain>
    </source>
</reference>
<dbReference type="PANTHER" id="PTHR46796:SF6">
    <property type="entry name" value="ARAC SUBFAMILY"/>
    <property type="match status" value="1"/>
</dbReference>
<dbReference type="RefSeq" id="WP_379074293.1">
    <property type="nucleotide sequence ID" value="NZ_JBHTJW010000002.1"/>
</dbReference>
<dbReference type="InterPro" id="IPR011051">
    <property type="entry name" value="RmlC_Cupin_sf"/>
</dbReference>
<protein>
    <submittedName>
        <fullName evidence="5">Helix-turn-helix domain-containing protein</fullName>
    </submittedName>
</protein>
<evidence type="ECO:0000313" key="5">
    <source>
        <dbReference type="EMBL" id="MFD0929028.1"/>
    </source>
</evidence>
<gene>
    <name evidence="5" type="ORF">ACFQ1T_04465</name>
</gene>
<dbReference type="SUPFAM" id="SSF51182">
    <property type="entry name" value="RmlC-like cupins"/>
    <property type="match status" value="1"/>
</dbReference>
<dbReference type="InterPro" id="IPR050204">
    <property type="entry name" value="AraC_XylS_family_regulators"/>
</dbReference>
<dbReference type="Gene3D" id="1.10.10.60">
    <property type="entry name" value="Homeodomain-like"/>
    <property type="match status" value="1"/>
</dbReference>
<dbReference type="EMBL" id="JBHTJW010000002">
    <property type="protein sequence ID" value="MFD0929028.1"/>
    <property type="molecule type" value="Genomic_DNA"/>
</dbReference>
<accession>A0ABW3GFC2</accession>
<keyword evidence="3" id="KW-0804">Transcription</keyword>
<name>A0ABW3GFC2_9PROT</name>
<evidence type="ECO:0000256" key="2">
    <source>
        <dbReference type="ARBA" id="ARBA00023125"/>
    </source>
</evidence>
<feature type="domain" description="HTH araC/xylS-type" evidence="4">
    <location>
        <begin position="223"/>
        <end position="324"/>
    </location>
</feature>
<dbReference type="PROSITE" id="PS01124">
    <property type="entry name" value="HTH_ARAC_FAMILY_2"/>
    <property type="match status" value="1"/>
</dbReference>
<dbReference type="Proteomes" id="UP001597106">
    <property type="component" value="Unassembled WGS sequence"/>
</dbReference>
<dbReference type="SMART" id="SM00342">
    <property type="entry name" value="HTH_ARAC"/>
    <property type="match status" value="1"/>
</dbReference>
<dbReference type="Pfam" id="PF14525">
    <property type="entry name" value="AraC_binding_2"/>
    <property type="match status" value="1"/>
</dbReference>
<dbReference type="SUPFAM" id="SSF46689">
    <property type="entry name" value="Homeodomain-like"/>
    <property type="match status" value="1"/>
</dbReference>
<evidence type="ECO:0000313" key="6">
    <source>
        <dbReference type="Proteomes" id="UP001597106"/>
    </source>
</evidence>
<dbReference type="PROSITE" id="PS00041">
    <property type="entry name" value="HTH_ARAC_FAMILY_1"/>
    <property type="match status" value="1"/>
</dbReference>
<sequence length="329" mass="37192">MAQQARTVVAATGRKYSSDLVAPSQRKAWLCEVIGREYAEVDIVPPTAAPLYNEMTLYPWQALQLSVIHSNSLTIQRGTREISRPQLDNYFAVLLLQGRYCLQQQGREVFLHPGDMTIYDATVPHYIHCPEAFSKLIVSIPRTLLHQRLPQAGHLTAMPMRLQHGMTAMLSPFLQQLTRQLNQLSMQAFEASAAPMLDMLGNALETLQDHALPRSPGRSLSLLQIKQWLSKHLQDADLDSDAIAAATGFSSRYINQLFADEQTSLMRYVWQQRLALSAQYLKQPAWQHRSISEIALACGFNDFAHFSRAFKQQFGDAPRAFRQQGALLR</sequence>
<dbReference type="InterPro" id="IPR009057">
    <property type="entry name" value="Homeodomain-like_sf"/>
</dbReference>
<evidence type="ECO:0000256" key="1">
    <source>
        <dbReference type="ARBA" id="ARBA00023015"/>
    </source>
</evidence>
<dbReference type="InterPro" id="IPR018062">
    <property type="entry name" value="HTH_AraC-typ_CS"/>
</dbReference>
<keyword evidence="1" id="KW-0805">Transcription regulation</keyword>
<dbReference type="PANTHER" id="PTHR46796">
    <property type="entry name" value="HTH-TYPE TRANSCRIPTIONAL ACTIVATOR RHAS-RELATED"/>
    <property type="match status" value="1"/>
</dbReference>
<dbReference type="InterPro" id="IPR020449">
    <property type="entry name" value="Tscrpt_reg_AraC-type_HTH"/>
</dbReference>
<dbReference type="InterPro" id="IPR035418">
    <property type="entry name" value="AraC-bd_2"/>
</dbReference>
<evidence type="ECO:0000259" key="4">
    <source>
        <dbReference type="PROSITE" id="PS01124"/>
    </source>
</evidence>
<keyword evidence="2" id="KW-0238">DNA-binding</keyword>
<evidence type="ECO:0000256" key="3">
    <source>
        <dbReference type="ARBA" id="ARBA00023163"/>
    </source>
</evidence>
<comment type="caution">
    <text evidence="5">The sequence shown here is derived from an EMBL/GenBank/DDBJ whole genome shotgun (WGS) entry which is preliminary data.</text>
</comment>
<dbReference type="Pfam" id="PF12833">
    <property type="entry name" value="HTH_18"/>
    <property type="match status" value="1"/>
</dbReference>
<dbReference type="PRINTS" id="PR00032">
    <property type="entry name" value="HTHARAC"/>
</dbReference>
<proteinExistence type="predicted"/>
<organism evidence="5 6">
    <name type="scientific">Methylophilus glucosoxydans</name>
    <dbReference type="NCBI Taxonomy" id="752553"/>
    <lineage>
        <taxon>Bacteria</taxon>
        <taxon>Pseudomonadati</taxon>
        <taxon>Pseudomonadota</taxon>
        <taxon>Betaproteobacteria</taxon>
        <taxon>Nitrosomonadales</taxon>
        <taxon>Methylophilaceae</taxon>
        <taxon>Methylophilus</taxon>
    </lineage>
</organism>
<dbReference type="InterPro" id="IPR018060">
    <property type="entry name" value="HTH_AraC"/>
</dbReference>